<comment type="function">
    <text evidence="1">Catalyzes the ATP-dependent phosphorylation of thiamine-monophosphate (TMP) to form thiamine-pyrophosphate (TPP), the active form of vitamin B1.</text>
</comment>
<dbReference type="InterPro" id="IPR006283">
    <property type="entry name" value="ThiL-like"/>
</dbReference>
<feature type="binding site" evidence="1">
    <location>
        <position position="29"/>
    </location>
    <ligand>
        <name>Mg(2+)</name>
        <dbReference type="ChEBI" id="CHEBI:18420"/>
        <label>3</label>
    </ligand>
</feature>
<comment type="pathway">
    <text evidence="1">Cofactor biosynthesis; thiamine diphosphate biosynthesis; thiamine diphosphate from thiamine phosphate: step 1/1.</text>
</comment>
<dbReference type="Gene3D" id="3.90.650.10">
    <property type="entry name" value="PurM-like C-terminal domain"/>
    <property type="match status" value="1"/>
</dbReference>
<dbReference type="GO" id="GO:0005524">
    <property type="term" value="F:ATP binding"/>
    <property type="evidence" value="ECO:0007669"/>
    <property type="project" value="UniProtKB-UniRule"/>
</dbReference>
<comment type="similarity">
    <text evidence="1">Belongs to the thiamine-monophosphate kinase family.</text>
</comment>
<dbReference type="PANTHER" id="PTHR30270:SF0">
    <property type="entry name" value="THIAMINE-MONOPHOSPHATE KINASE"/>
    <property type="match status" value="1"/>
</dbReference>
<feature type="binding site" evidence="1">
    <location>
        <position position="148"/>
    </location>
    <ligand>
        <name>ATP</name>
        <dbReference type="ChEBI" id="CHEBI:30616"/>
    </ligand>
</feature>
<dbReference type="InterPro" id="IPR016188">
    <property type="entry name" value="PurM-like_N"/>
</dbReference>
<gene>
    <name evidence="1" type="primary">thiL</name>
    <name evidence="4" type="ORF">EV207_1593</name>
</gene>
<dbReference type="EC" id="2.7.4.16" evidence="1"/>
<dbReference type="GO" id="GO:0009229">
    <property type="term" value="P:thiamine diphosphate biosynthetic process"/>
    <property type="evidence" value="ECO:0007669"/>
    <property type="project" value="UniProtKB-UniRule"/>
</dbReference>
<dbReference type="Proteomes" id="UP000295416">
    <property type="component" value="Unassembled WGS sequence"/>
</dbReference>
<evidence type="ECO:0000259" key="3">
    <source>
        <dbReference type="Pfam" id="PF02769"/>
    </source>
</evidence>
<dbReference type="UniPathway" id="UPA00060">
    <property type="reaction ID" value="UER00142"/>
</dbReference>
<evidence type="ECO:0000313" key="5">
    <source>
        <dbReference type="Proteomes" id="UP000295416"/>
    </source>
</evidence>
<reference evidence="4 5" key="1">
    <citation type="submission" date="2019-03" db="EMBL/GenBank/DDBJ databases">
        <title>Genomic Encyclopedia of Type Strains, Phase IV (KMG-IV): sequencing the most valuable type-strain genomes for metagenomic binning, comparative biology and taxonomic classification.</title>
        <authorList>
            <person name="Goeker M."/>
        </authorList>
    </citation>
    <scope>NUCLEOTIDE SEQUENCE [LARGE SCALE GENOMIC DNA]</scope>
    <source>
        <strain evidence="4 5">DSM 19377</strain>
    </source>
</reference>
<dbReference type="Gene3D" id="3.30.1330.10">
    <property type="entry name" value="PurM-like, N-terminal domain"/>
    <property type="match status" value="1"/>
</dbReference>
<protein>
    <recommendedName>
        <fullName evidence="1">Thiamine-monophosphate kinase</fullName>
        <shortName evidence="1">TMP kinase</shortName>
        <shortName evidence="1">Thiamine-phosphate kinase</shortName>
        <ecNumber evidence="1">2.7.4.16</ecNumber>
    </recommendedName>
</protein>
<comment type="caution">
    <text evidence="4">The sequence shown here is derived from an EMBL/GenBank/DDBJ whole genome shotgun (WGS) entry which is preliminary data.</text>
</comment>
<dbReference type="RefSeq" id="WP_243647198.1">
    <property type="nucleotide sequence ID" value="NZ_SLXK01000059.1"/>
</dbReference>
<feature type="binding site" evidence="1">
    <location>
        <position position="219"/>
    </location>
    <ligand>
        <name>Mg(2+)</name>
        <dbReference type="ChEBI" id="CHEBI:18420"/>
        <label>5</label>
    </ligand>
</feature>
<keyword evidence="5" id="KW-1185">Reference proteome</keyword>
<feature type="binding site" evidence="1">
    <location>
        <position position="75"/>
    </location>
    <ligand>
        <name>Mg(2+)</name>
        <dbReference type="ChEBI" id="CHEBI:18420"/>
        <label>3</label>
    </ligand>
</feature>
<dbReference type="InterPro" id="IPR036676">
    <property type="entry name" value="PurM-like_C_sf"/>
</dbReference>
<keyword evidence="1" id="KW-0479">Metal-binding</keyword>
<organism evidence="4 5">
    <name type="scientific">Scopulibacillus darangshiensis</name>
    <dbReference type="NCBI Taxonomy" id="442528"/>
    <lineage>
        <taxon>Bacteria</taxon>
        <taxon>Bacillati</taxon>
        <taxon>Bacillota</taxon>
        <taxon>Bacilli</taxon>
        <taxon>Bacillales</taxon>
        <taxon>Sporolactobacillaceae</taxon>
        <taxon>Scopulibacillus</taxon>
    </lineage>
</organism>
<dbReference type="InterPro" id="IPR010918">
    <property type="entry name" value="PurM-like_C_dom"/>
</dbReference>
<feature type="binding site" evidence="1">
    <location>
        <position position="122"/>
    </location>
    <ligand>
        <name>Mg(2+)</name>
        <dbReference type="ChEBI" id="CHEBI:18420"/>
        <label>1</label>
    </ligand>
</feature>
<comment type="catalytic activity">
    <reaction evidence="1">
        <text>thiamine phosphate + ATP = thiamine diphosphate + ADP</text>
        <dbReference type="Rhea" id="RHEA:15913"/>
        <dbReference type="ChEBI" id="CHEBI:30616"/>
        <dbReference type="ChEBI" id="CHEBI:37575"/>
        <dbReference type="ChEBI" id="CHEBI:58937"/>
        <dbReference type="ChEBI" id="CHEBI:456216"/>
        <dbReference type="EC" id="2.7.4.16"/>
    </reaction>
</comment>
<dbReference type="GO" id="GO:0000287">
    <property type="term" value="F:magnesium ion binding"/>
    <property type="evidence" value="ECO:0007669"/>
    <property type="project" value="UniProtKB-UniRule"/>
</dbReference>
<keyword evidence="1" id="KW-0784">Thiamine biosynthesis</keyword>
<dbReference type="CDD" id="cd02194">
    <property type="entry name" value="ThiL"/>
    <property type="match status" value="1"/>
</dbReference>
<dbReference type="PANTHER" id="PTHR30270">
    <property type="entry name" value="THIAMINE-MONOPHOSPHATE KINASE"/>
    <property type="match status" value="1"/>
</dbReference>
<dbReference type="SUPFAM" id="SSF56042">
    <property type="entry name" value="PurM C-terminal domain-like"/>
    <property type="match status" value="1"/>
</dbReference>
<dbReference type="GO" id="GO:0009228">
    <property type="term" value="P:thiamine biosynthetic process"/>
    <property type="evidence" value="ECO:0007669"/>
    <property type="project" value="UniProtKB-KW"/>
</dbReference>
<feature type="binding site" evidence="1">
    <location>
        <position position="218"/>
    </location>
    <ligand>
        <name>ATP</name>
        <dbReference type="ChEBI" id="CHEBI:30616"/>
    </ligand>
</feature>
<dbReference type="SUPFAM" id="SSF55326">
    <property type="entry name" value="PurM N-terminal domain-like"/>
    <property type="match status" value="1"/>
</dbReference>
<feature type="binding site" evidence="1">
    <location>
        <position position="104"/>
    </location>
    <ligand>
        <name>ATP</name>
        <dbReference type="ChEBI" id="CHEBI:30616"/>
    </ligand>
</feature>
<proteinExistence type="inferred from homology"/>
<dbReference type="NCBIfam" id="TIGR01379">
    <property type="entry name" value="thiL"/>
    <property type="match status" value="1"/>
</dbReference>
<dbReference type="InterPro" id="IPR036921">
    <property type="entry name" value="PurM-like_N_sf"/>
</dbReference>
<dbReference type="Pfam" id="PF02769">
    <property type="entry name" value="AIRS_C"/>
    <property type="match status" value="1"/>
</dbReference>
<feature type="binding site" evidence="1">
    <location>
        <position position="53"/>
    </location>
    <ligand>
        <name>substrate</name>
    </ligand>
</feature>
<feature type="binding site" evidence="1">
    <location>
        <position position="216"/>
    </location>
    <ligand>
        <name>Mg(2+)</name>
        <dbReference type="ChEBI" id="CHEBI:18420"/>
        <label>3</label>
    </ligand>
</feature>
<sequence length="330" mass="36136">MMIDEFDFIKSVRPNKTHHKDLVMGIGDDAAVYNCKKGAEQIVCADTMVEGIHFTKETMTPFQLGWKVLAANISDVAAMGGKPDYYLVSIAMTKDWLHQAKGIYKGMEALAAQFGMDLIGGDTVSSKHELVLSVTVIGHVVASRASLRNQARPGDAVLVTGTLGDSAAGLALLTKDMAIDDHNDSQYLINKHQLPLPQVTAAEILAEMNERFAVNDISDGIASEANEIAEASQVAIKINYENLPRSQALRHFDSTRQMYFMLNGGEDFQLLITAPRHKVEQLIEHFKGHDLLLTKIGEVTEGEPGVTLEVNGGEERLEKAGYNHFRADEG</sequence>
<dbReference type="Pfam" id="PF00586">
    <property type="entry name" value="AIRS"/>
    <property type="match status" value="1"/>
</dbReference>
<keyword evidence="1" id="KW-0547">Nucleotide-binding</keyword>
<comment type="caution">
    <text evidence="1">Lacks conserved residue(s) required for the propagation of feature annotation.</text>
</comment>
<dbReference type="AlphaFoldDB" id="A0A4R2NEY9"/>
<accession>A0A4R2NEY9</accession>
<feature type="binding site" evidence="1">
    <location>
        <position position="46"/>
    </location>
    <ligand>
        <name>Mg(2+)</name>
        <dbReference type="ChEBI" id="CHEBI:18420"/>
        <label>1</label>
    </ligand>
</feature>
<dbReference type="PIRSF" id="PIRSF005303">
    <property type="entry name" value="Thiam_monoph_kin"/>
    <property type="match status" value="1"/>
</dbReference>
<feature type="binding site" evidence="1">
    <location>
        <position position="29"/>
    </location>
    <ligand>
        <name>Mg(2+)</name>
        <dbReference type="ChEBI" id="CHEBI:18420"/>
        <label>4</label>
    </ligand>
</feature>
<keyword evidence="1" id="KW-0067">ATP-binding</keyword>
<feature type="binding site" evidence="1">
    <location>
        <position position="46"/>
    </location>
    <ligand>
        <name>Mg(2+)</name>
        <dbReference type="ChEBI" id="CHEBI:18420"/>
        <label>2</label>
    </ligand>
</feature>
<feature type="binding site" evidence="1">
    <location>
        <position position="75"/>
    </location>
    <ligand>
        <name>Mg(2+)</name>
        <dbReference type="ChEBI" id="CHEBI:18420"/>
        <label>2</label>
    </ligand>
</feature>
<evidence type="ECO:0000259" key="2">
    <source>
        <dbReference type="Pfam" id="PF00586"/>
    </source>
</evidence>
<evidence type="ECO:0000313" key="4">
    <source>
        <dbReference type="EMBL" id="TCP19718.1"/>
    </source>
</evidence>
<dbReference type="HAMAP" id="MF_02128">
    <property type="entry name" value="TMP_kinase"/>
    <property type="match status" value="1"/>
</dbReference>
<name>A0A4R2NEY9_9BACL</name>
<feature type="binding site" evidence="1">
    <location>
        <begin position="121"/>
        <end position="122"/>
    </location>
    <ligand>
        <name>ATP</name>
        <dbReference type="ChEBI" id="CHEBI:30616"/>
    </ligand>
</feature>
<keyword evidence="1 4" id="KW-0418">Kinase</keyword>
<comment type="miscellaneous">
    <text evidence="1">Reaction mechanism of ThiL seems to utilize a direct, inline transfer of the gamma-phosphate of ATP to TMP rather than a phosphorylated enzyme intermediate.</text>
</comment>
<dbReference type="GO" id="GO:0009030">
    <property type="term" value="F:thiamine-phosphate kinase activity"/>
    <property type="evidence" value="ECO:0007669"/>
    <property type="project" value="UniProtKB-UniRule"/>
</dbReference>
<feature type="binding site" evidence="1">
    <location>
        <position position="322"/>
    </location>
    <ligand>
        <name>substrate</name>
    </ligand>
</feature>
<dbReference type="EMBL" id="SLXK01000059">
    <property type="protein sequence ID" value="TCP19718.1"/>
    <property type="molecule type" value="Genomic_DNA"/>
</dbReference>
<keyword evidence="1" id="KW-0460">Magnesium</keyword>
<feature type="binding site" evidence="1">
    <location>
        <position position="266"/>
    </location>
    <ligand>
        <name>substrate</name>
    </ligand>
</feature>
<feature type="domain" description="PurM-like N-terminal" evidence="2">
    <location>
        <begin position="27"/>
        <end position="140"/>
    </location>
</feature>
<feature type="binding site" evidence="1">
    <location>
        <position position="75"/>
    </location>
    <ligand>
        <name>Mg(2+)</name>
        <dbReference type="ChEBI" id="CHEBI:18420"/>
        <label>4</label>
    </ligand>
</feature>
<feature type="domain" description="PurM-like C-terminal" evidence="3">
    <location>
        <begin position="152"/>
        <end position="303"/>
    </location>
</feature>
<keyword evidence="1" id="KW-0808">Transferase</keyword>
<evidence type="ECO:0000256" key="1">
    <source>
        <dbReference type="HAMAP-Rule" id="MF_02128"/>
    </source>
</evidence>